<gene>
    <name evidence="2" type="ORF">CONPUDRAFT_22039</name>
</gene>
<dbReference type="Proteomes" id="UP000053558">
    <property type="component" value="Unassembled WGS sequence"/>
</dbReference>
<dbReference type="AlphaFoldDB" id="A0A5M3ME50"/>
<evidence type="ECO:0000259" key="1">
    <source>
        <dbReference type="Pfam" id="PF06985"/>
    </source>
</evidence>
<dbReference type="PANTHER" id="PTHR10622">
    <property type="entry name" value="HET DOMAIN-CONTAINING PROTEIN"/>
    <property type="match status" value="1"/>
</dbReference>
<evidence type="ECO:0000313" key="3">
    <source>
        <dbReference type="Proteomes" id="UP000053558"/>
    </source>
</evidence>
<dbReference type="KEGG" id="cput:CONPUDRAFT_22039"/>
<comment type="caution">
    <text evidence="2">The sequence shown here is derived from an EMBL/GenBank/DDBJ whole genome shotgun (WGS) entry which is preliminary data.</text>
</comment>
<dbReference type="EMBL" id="JH711584">
    <property type="protein sequence ID" value="EIW77423.1"/>
    <property type="molecule type" value="Genomic_DNA"/>
</dbReference>
<feature type="non-terminal residue" evidence="2">
    <location>
        <position position="225"/>
    </location>
</feature>
<dbReference type="OrthoDB" id="674604at2759"/>
<protein>
    <submittedName>
        <fullName evidence="2">HET-domain-containing protein</fullName>
    </submittedName>
</protein>
<feature type="non-terminal residue" evidence="2">
    <location>
        <position position="1"/>
    </location>
</feature>
<keyword evidence="3" id="KW-1185">Reference proteome</keyword>
<dbReference type="InterPro" id="IPR010730">
    <property type="entry name" value="HET"/>
</dbReference>
<reference evidence="3" key="1">
    <citation type="journal article" date="2012" name="Science">
        <title>The Paleozoic origin of enzymatic lignin decomposition reconstructed from 31 fungal genomes.</title>
        <authorList>
            <person name="Floudas D."/>
            <person name="Binder M."/>
            <person name="Riley R."/>
            <person name="Barry K."/>
            <person name="Blanchette R.A."/>
            <person name="Henrissat B."/>
            <person name="Martinez A.T."/>
            <person name="Otillar R."/>
            <person name="Spatafora J.W."/>
            <person name="Yadav J.S."/>
            <person name="Aerts A."/>
            <person name="Benoit I."/>
            <person name="Boyd A."/>
            <person name="Carlson A."/>
            <person name="Copeland A."/>
            <person name="Coutinho P.M."/>
            <person name="de Vries R.P."/>
            <person name="Ferreira P."/>
            <person name="Findley K."/>
            <person name="Foster B."/>
            <person name="Gaskell J."/>
            <person name="Glotzer D."/>
            <person name="Gorecki P."/>
            <person name="Heitman J."/>
            <person name="Hesse C."/>
            <person name="Hori C."/>
            <person name="Igarashi K."/>
            <person name="Jurgens J.A."/>
            <person name="Kallen N."/>
            <person name="Kersten P."/>
            <person name="Kohler A."/>
            <person name="Kuees U."/>
            <person name="Kumar T.K.A."/>
            <person name="Kuo A."/>
            <person name="LaButti K."/>
            <person name="Larrondo L.F."/>
            <person name="Lindquist E."/>
            <person name="Ling A."/>
            <person name="Lombard V."/>
            <person name="Lucas S."/>
            <person name="Lundell T."/>
            <person name="Martin R."/>
            <person name="McLaughlin D.J."/>
            <person name="Morgenstern I."/>
            <person name="Morin E."/>
            <person name="Murat C."/>
            <person name="Nagy L.G."/>
            <person name="Nolan M."/>
            <person name="Ohm R.A."/>
            <person name="Patyshakuliyeva A."/>
            <person name="Rokas A."/>
            <person name="Ruiz-Duenas F.J."/>
            <person name="Sabat G."/>
            <person name="Salamov A."/>
            <person name="Samejima M."/>
            <person name="Schmutz J."/>
            <person name="Slot J.C."/>
            <person name="St John F."/>
            <person name="Stenlid J."/>
            <person name="Sun H."/>
            <person name="Sun S."/>
            <person name="Syed K."/>
            <person name="Tsang A."/>
            <person name="Wiebenga A."/>
            <person name="Young D."/>
            <person name="Pisabarro A."/>
            <person name="Eastwood D.C."/>
            <person name="Martin F."/>
            <person name="Cullen D."/>
            <person name="Grigoriev I.V."/>
            <person name="Hibbett D.S."/>
        </authorList>
    </citation>
    <scope>NUCLEOTIDE SEQUENCE [LARGE SCALE GENOMIC DNA]</scope>
    <source>
        <strain evidence="3">RWD-64-598 SS2</strain>
    </source>
</reference>
<accession>A0A5M3ME50</accession>
<name>A0A5M3ME50_CONPW</name>
<feature type="domain" description="Heterokaryon incompatibility" evidence="1">
    <location>
        <begin position="5"/>
        <end position="103"/>
    </location>
</feature>
<dbReference type="PANTHER" id="PTHR10622:SF12">
    <property type="entry name" value="HET DOMAIN-CONTAINING PROTEIN"/>
    <property type="match status" value="1"/>
</dbReference>
<organism evidence="2 3">
    <name type="scientific">Coniophora puteana (strain RWD-64-598)</name>
    <name type="common">Brown rot fungus</name>
    <dbReference type="NCBI Taxonomy" id="741705"/>
    <lineage>
        <taxon>Eukaryota</taxon>
        <taxon>Fungi</taxon>
        <taxon>Dikarya</taxon>
        <taxon>Basidiomycota</taxon>
        <taxon>Agaricomycotina</taxon>
        <taxon>Agaricomycetes</taxon>
        <taxon>Agaricomycetidae</taxon>
        <taxon>Boletales</taxon>
        <taxon>Coniophorineae</taxon>
        <taxon>Coniophoraceae</taxon>
        <taxon>Coniophora</taxon>
    </lineage>
</organism>
<evidence type="ECO:0000313" key="2">
    <source>
        <dbReference type="EMBL" id="EIW77423.1"/>
    </source>
</evidence>
<dbReference type="Pfam" id="PF06985">
    <property type="entry name" value="HET"/>
    <property type="match status" value="1"/>
</dbReference>
<dbReference type="RefSeq" id="XP_007772348.1">
    <property type="nucleotide sequence ID" value="XM_007774158.1"/>
</dbReference>
<sequence>KAVAYAILSHRWGEAEATYTEYITSQERFSSTSKPIQQATTLGYIKLLKFFDAASVQDIEFAWADTCCIDKSSSTELDEAIRSMFRWYKNSALCIVHLAQTTSVDDMARDEWFTRGWTLQEILAPDRIKFMDKDWKRLTTSAELLREVQVATAIPVEVLTHPFVPRTANINEKMSWAACRKSTRGEDAAYSLMGMLGVSIQAAYGEGRVRAFRRLFDAIVEEVED</sequence>
<dbReference type="OMA" id="HERSTIF"/>
<dbReference type="GeneID" id="19206550"/>
<proteinExistence type="predicted"/>